<feature type="transmembrane region" description="Helical" evidence="1">
    <location>
        <begin position="20"/>
        <end position="37"/>
    </location>
</feature>
<keyword evidence="1" id="KW-1133">Transmembrane helix</keyword>
<keyword evidence="1" id="KW-0472">Membrane</keyword>
<sequence>MSELAVGRYPIPSTLRLANVSAKAGLVLLLVFALLFPDDSNMRDKAAGVRAVVYPLLAFTVPAIWYVHWRERSSFPWLADFLVTITCFTDILGNRLDMYDSIVWFDDWMHFMNTGLLAAAVILLTMHRSVTLGRVVERALAVGATGAIAWEIGEFFAFISGSSERRFAYADTLSDLGLGVLGALVAAVLIHRLWARGRLVAAAPQLDHTVRV</sequence>
<dbReference type="Pfam" id="PF09997">
    <property type="entry name" value="DUF2238"/>
    <property type="match status" value="1"/>
</dbReference>
<feature type="transmembrane region" description="Helical" evidence="1">
    <location>
        <begin position="49"/>
        <end position="68"/>
    </location>
</feature>
<keyword evidence="1" id="KW-0812">Transmembrane</keyword>
<gene>
    <name evidence="2" type="ORF">IEQ44_13870</name>
</gene>
<organism evidence="2 3">
    <name type="scientific">Nocardioides malaquae</name>
    <dbReference type="NCBI Taxonomy" id="2773426"/>
    <lineage>
        <taxon>Bacteria</taxon>
        <taxon>Bacillati</taxon>
        <taxon>Actinomycetota</taxon>
        <taxon>Actinomycetes</taxon>
        <taxon>Propionibacteriales</taxon>
        <taxon>Nocardioidaceae</taxon>
        <taxon>Nocardioides</taxon>
    </lineage>
</organism>
<evidence type="ECO:0000313" key="2">
    <source>
        <dbReference type="EMBL" id="MBE7325736.1"/>
    </source>
</evidence>
<evidence type="ECO:0000313" key="3">
    <source>
        <dbReference type="Proteomes" id="UP000756387"/>
    </source>
</evidence>
<protein>
    <recommendedName>
        <fullName evidence="4">VanZ-like domain-containing protein</fullName>
    </recommendedName>
</protein>
<dbReference type="Proteomes" id="UP000756387">
    <property type="component" value="Unassembled WGS sequence"/>
</dbReference>
<dbReference type="InterPro" id="IPR014509">
    <property type="entry name" value="YjdF-like"/>
</dbReference>
<evidence type="ECO:0008006" key="4">
    <source>
        <dbReference type="Google" id="ProtNLM"/>
    </source>
</evidence>
<evidence type="ECO:0000256" key="1">
    <source>
        <dbReference type="SAM" id="Phobius"/>
    </source>
</evidence>
<dbReference type="EMBL" id="JADCSA010000015">
    <property type="protein sequence ID" value="MBE7325736.1"/>
    <property type="molecule type" value="Genomic_DNA"/>
</dbReference>
<name>A0ABR9RVW6_9ACTN</name>
<feature type="transmembrane region" description="Helical" evidence="1">
    <location>
        <begin position="167"/>
        <end position="190"/>
    </location>
</feature>
<feature type="transmembrane region" description="Helical" evidence="1">
    <location>
        <begin position="108"/>
        <end position="127"/>
    </location>
</feature>
<proteinExistence type="predicted"/>
<feature type="transmembrane region" description="Helical" evidence="1">
    <location>
        <begin position="139"/>
        <end position="161"/>
    </location>
</feature>
<dbReference type="RefSeq" id="WP_193639061.1">
    <property type="nucleotide sequence ID" value="NZ_JADCSA010000015.1"/>
</dbReference>
<comment type="caution">
    <text evidence="2">The sequence shown here is derived from an EMBL/GenBank/DDBJ whole genome shotgun (WGS) entry which is preliminary data.</text>
</comment>
<reference evidence="2 3" key="1">
    <citation type="submission" date="2020-10" db="EMBL/GenBank/DDBJ databases">
        <title>Nocardioides sp. isolated from sludge.</title>
        <authorList>
            <person name="Zhang X."/>
        </authorList>
    </citation>
    <scope>NUCLEOTIDE SEQUENCE [LARGE SCALE GENOMIC DNA]</scope>
    <source>
        <strain evidence="2 3">Y6</strain>
    </source>
</reference>
<accession>A0ABR9RVW6</accession>
<keyword evidence="3" id="KW-1185">Reference proteome</keyword>